<keyword evidence="4" id="KW-1185">Reference proteome</keyword>
<accession>A0A6L5QGV0</accession>
<dbReference type="InterPro" id="IPR037143">
    <property type="entry name" value="4-PPantetheinyl_Trfase_dom_sf"/>
</dbReference>
<name>A0A6L5QGV0_9BURK</name>
<proteinExistence type="predicted"/>
<dbReference type="SUPFAM" id="SSF56214">
    <property type="entry name" value="4'-phosphopantetheinyl transferase"/>
    <property type="match status" value="1"/>
</dbReference>
<gene>
    <name evidence="3" type="ORF">GJ697_14375</name>
</gene>
<evidence type="ECO:0000313" key="4">
    <source>
        <dbReference type="Proteomes" id="UP000481037"/>
    </source>
</evidence>
<feature type="domain" description="4'-phosphopantetheinyl transferase" evidence="2">
    <location>
        <begin position="131"/>
        <end position="192"/>
    </location>
</feature>
<evidence type="ECO:0000256" key="1">
    <source>
        <dbReference type="ARBA" id="ARBA00022679"/>
    </source>
</evidence>
<keyword evidence="1 3" id="KW-0808">Transferase</keyword>
<dbReference type="Pfam" id="PF01648">
    <property type="entry name" value="ACPS"/>
    <property type="match status" value="1"/>
</dbReference>
<protein>
    <submittedName>
        <fullName evidence="3">4'-phosphopantetheinyl transferase superfamily protein</fullName>
    </submittedName>
</protein>
<dbReference type="AlphaFoldDB" id="A0A6L5QGV0"/>
<evidence type="ECO:0000313" key="3">
    <source>
        <dbReference type="EMBL" id="MRX09024.1"/>
    </source>
</evidence>
<dbReference type="Gene3D" id="3.90.470.20">
    <property type="entry name" value="4'-phosphopantetheinyl transferase domain"/>
    <property type="match status" value="1"/>
</dbReference>
<dbReference type="Proteomes" id="UP000481037">
    <property type="component" value="Unassembled WGS sequence"/>
</dbReference>
<reference evidence="3 4" key="1">
    <citation type="submission" date="2019-11" db="EMBL/GenBank/DDBJ databases">
        <title>Novel species isolated from a subtropical stream in China.</title>
        <authorList>
            <person name="Lu H."/>
        </authorList>
    </citation>
    <scope>NUCLEOTIDE SEQUENCE [LARGE SCALE GENOMIC DNA]</scope>
    <source>
        <strain evidence="3 4">FT25W</strain>
    </source>
</reference>
<comment type="caution">
    <text evidence="3">The sequence shown here is derived from an EMBL/GenBank/DDBJ whole genome shotgun (WGS) entry which is preliminary data.</text>
</comment>
<dbReference type="EMBL" id="WKJM01000011">
    <property type="protein sequence ID" value="MRX09024.1"/>
    <property type="molecule type" value="Genomic_DNA"/>
</dbReference>
<dbReference type="RefSeq" id="WP_154362707.1">
    <property type="nucleotide sequence ID" value="NZ_WKJM01000011.1"/>
</dbReference>
<organism evidence="3 4">
    <name type="scientific">Duganella alba</name>
    <dbReference type="NCBI Taxonomy" id="2666081"/>
    <lineage>
        <taxon>Bacteria</taxon>
        <taxon>Pseudomonadati</taxon>
        <taxon>Pseudomonadota</taxon>
        <taxon>Betaproteobacteria</taxon>
        <taxon>Burkholderiales</taxon>
        <taxon>Oxalobacteraceae</taxon>
        <taxon>Telluria group</taxon>
        <taxon>Duganella</taxon>
    </lineage>
</organism>
<sequence length="221" mass="23439">MNTLAVQRWPGPAPAPQDGLFAILIDTSVAPGAPAATSSPPALLRQMDAANASSTRTGDAGAQRDDARRRIRLAAREALAAVLRVPVDAIAIASSPGTPPRILLAGAESRIGCSFTYEDHHALAAFNLQGPVGVDMMRIQDIPDWQTVARDYLGSTATTALQAAADRPRAFTKAWTRREAALKYHAQQLGEWQADLPGRSISLILPVAELTGHIHIGDNNA</sequence>
<evidence type="ECO:0000259" key="2">
    <source>
        <dbReference type="Pfam" id="PF01648"/>
    </source>
</evidence>
<dbReference type="GO" id="GO:0008897">
    <property type="term" value="F:holo-[acyl-carrier-protein] synthase activity"/>
    <property type="evidence" value="ECO:0007669"/>
    <property type="project" value="InterPro"/>
</dbReference>
<dbReference type="InterPro" id="IPR008278">
    <property type="entry name" value="4-PPantetheinyl_Trfase_dom"/>
</dbReference>
<dbReference type="GO" id="GO:0000287">
    <property type="term" value="F:magnesium ion binding"/>
    <property type="evidence" value="ECO:0007669"/>
    <property type="project" value="InterPro"/>
</dbReference>